<dbReference type="PANTHER" id="PTHR43343:SF3">
    <property type="entry name" value="PROTEASE DO-LIKE 8, CHLOROPLASTIC"/>
    <property type="match status" value="1"/>
</dbReference>
<dbReference type="PATRIC" id="fig|29311.18.peg.278"/>
<dbReference type="SUPFAM" id="SSF50156">
    <property type="entry name" value="PDZ domain-like"/>
    <property type="match status" value="1"/>
</dbReference>
<evidence type="ECO:0000256" key="2">
    <source>
        <dbReference type="ARBA" id="ARBA00022670"/>
    </source>
</evidence>
<dbReference type="Proteomes" id="UP000036334">
    <property type="component" value="Unassembled WGS sequence"/>
</dbReference>
<dbReference type="InterPro" id="IPR043504">
    <property type="entry name" value="Peptidase_S1_PA_chymotrypsin"/>
</dbReference>
<dbReference type="InterPro" id="IPR051201">
    <property type="entry name" value="Chloro_Bact_Ser_Proteases"/>
</dbReference>
<dbReference type="InterPro" id="IPR001478">
    <property type="entry name" value="PDZ"/>
</dbReference>
<dbReference type="SMART" id="SM00228">
    <property type="entry name" value="PDZ"/>
    <property type="match status" value="1"/>
</dbReference>
<feature type="chain" id="PRO_5005236534" description="PDZ domain-containing protein" evidence="4">
    <location>
        <begin position="23"/>
        <end position="369"/>
    </location>
</feature>
<dbReference type="EMBL" id="LDPR01000001">
    <property type="protein sequence ID" value="KLO39260.1"/>
    <property type="molecule type" value="Genomic_DNA"/>
</dbReference>
<evidence type="ECO:0000313" key="6">
    <source>
        <dbReference type="EMBL" id="KLO39260.1"/>
    </source>
</evidence>
<gene>
    <name evidence="6" type="ORF">ABH38_01270</name>
</gene>
<evidence type="ECO:0000256" key="3">
    <source>
        <dbReference type="ARBA" id="ARBA00022801"/>
    </source>
</evidence>
<feature type="signal peptide" evidence="4">
    <location>
        <begin position="1"/>
        <end position="22"/>
    </location>
</feature>
<dbReference type="PRINTS" id="PR00834">
    <property type="entry name" value="PROTEASES2C"/>
</dbReference>
<dbReference type="InterPro" id="IPR036034">
    <property type="entry name" value="PDZ_sf"/>
</dbReference>
<keyword evidence="4" id="KW-0732">Signal</keyword>
<dbReference type="AlphaFoldDB" id="A0A0I9TVI2"/>
<keyword evidence="7" id="KW-1185">Reference proteome</keyword>
<accession>A0A0I9TVI2</accession>
<dbReference type="SUPFAM" id="SSF50494">
    <property type="entry name" value="Trypsin-like serine proteases"/>
    <property type="match status" value="1"/>
</dbReference>
<evidence type="ECO:0000313" key="7">
    <source>
        <dbReference type="Proteomes" id="UP000036334"/>
    </source>
</evidence>
<dbReference type="STRING" id="1202450.B586_16700"/>
<comment type="similarity">
    <text evidence="1">Belongs to the peptidase S1C family.</text>
</comment>
<dbReference type="Pfam" id="PF13180">
    <property type="entry name" value="PDZ_2"/>
    <property type="match status" value="1"/>
</dbReference>
<proteinExistence type="inferred from homology"/>
<comment type="caution">
    <text evidence="6">The sequence shown here is derived from an EMBL/GenBank/DDBJ whole genome shotgun (WGS) entry which is preliminary data.</text>
</comment>
<organism evidence="6 7">
    <name type="scientific">Mycobacterium haemophilum</name>
    <dbReference type="NCBI Taxonomy" id="29311"/>
    <lineage>
        <taxon>Bacteria</taxon>
        <taxon>Bacillati</taxon>
        <taxon>Actinomycetota</taxon>
        <taxon>Actinomycetes</taxon>
        <taxon>Mycobacteriales</taxon>
        <taxon>Mycobacteriaceae</taxon>
        <taxon>Mycobacterium</taxon>
    </lineage>
</organism>
<evidence type="ECO:0000256" key="1">
    <source>
        <dbReference type="ARBA" id="ARBA00010541"/>
    </source>
</evidence>
<dbReference type="PANTHER" id="PTHR43343">
    <property type="entry name" value="PEPTIDASE S12"/>
    <property type="match status" value="1"/>
</dbReference>
<dbReference type="InterPro" id="IPR001940">
    <property type="entry name" value="Peptidase_S1C"/>
</dbReference>
<evidence type="ECO:0000259" key="5">
    <source>
        <dbReference type="PROSITE" id="PS50106"/>
    </source>
</evidence>
<dbReference type="Pfam" id="PF13365">
    <property type="entry name" value="Trypsin_2"/>
    <property type="match status" value="1"/>
</dbReference>
<evidence type="ECO:0000256" key="4">
    <source>
        <dbReference type="SAM" id="SignalP"/>
    </source>
</evidence>
<feature type="domain" description="PDZ" evidence="5">
    <location>
        <begin position="262"/>
        <end position="343"/>
    </location>
</feature>
<protein>
    <recommendedName>
        <fullName evidence="5">PDZ domain-containing protein</fullName>
    </recommendedName>
</protein>
<dbReference type="Gene3D" id="2.30.42.10">
    <property type="match status" value="1"/>
</dbReference>
<keyword evidence="3" id="KW-0378">Hydrolase</keyword>
<dbReference type="Gene3D" id="2.40.10.10">
    <property type="entry name" value="Trypsin-like serine proteases"/>
    <property type="match status" value="2"/>
</dbReference>
<name>A0A0I9TVI2_9MYCO</name>
<dbReference type="GO" id="GO:0006508">
    <property type="term" value="P:proteolysis"/>
    <property type="evidence" value="ECO:0007669"/>
    <property type="project" value="UniProtKB-KW"/>
</dbReference>
<dbReference type="PROSITE" id="PS50106">
    <property type="entry name" value="PDZ"/>
    <property type="match status" value="1"/>
</dbReference>
<sequence length="369" mass="36710">MFAGTLAVAAISGISAATAVLATDPFGYERAGSGTSATWPVAELPSSSLERAAAKAVPSVVKLETNTGRQSEEGSGIVLTADGLILTSSHVVSGFDASPDADAPPKRVATFADGRTASFSVVGTDLTTDVAVVRAQGISGLTPITLGSSAKLRVGQSVVAVGAPLGLESTVTTGIISALHRPILTPPIDVTGHRTALDTIQTDAAINPGSSGGALIDSNGDLVGLNSLIWTTGGGFLLGPSGSIGLGFAIPVDQAKRIVGELVATGTASHAYLGVRLTRDRDTHGAKIVEVKSGSPAATAGLAPGTVVTRMDDRAIVSAEALVAVVLSKTPGDTVVLTYTDTAGTTRTAPVTLASDRVAGNGAQGLLDG</sequence>
<dbReference type="InterPro" id="IPR009003">
    <property type="entry name" value="Peptidase_S1_PA"/>
</dbReference>
<dbReference type="GO" id="GO:0004252">
    <property type="term" value="F:serine-type endopeptidase activity"/>
    <property type="evidence" value="ECO:0007669"/>
    <property type="project" value="InterPro"/>
</dbReference>
<keyword evidence="2" id="KW-0645">Protease</keyword>
<reference evidence="6 7" key="1">
    <citation type="submission" date="2015-05" db="EMBL/GenBank/DDBJ databases">
        <title>Genome sequence of Mycobacterium haemophilum.</title>
        <authorList>
            <person name="Greninger A.L."/>
            <person name="Cunningham G."/>
            <person name="Miller S."/>
        </authorList>
    </citation>
    <scope>NUCLEOTIDE SEQUENCE [LARGE SCALE GENOMIC DNA]</scope>
    <source>
        <strain evidence="7">UC1</strain>
    </source>
</reference>